<dbReference type="Gene3D" id="1.10.220.10">
    <property type="entry name" value="Annexin"/>
    <property type="match status" value="4"/>
</dbReference>
<evidence type="ECO:0000256" key="4">
    <source>
        <dbReference type="RuleBase" id="RU003540"/>
    </source>
</evidence>
<protein>
    <recommendedName>
        <fullName evidence="4">Annexin</fullName>
    </recommendedName>
</protein>
<evidence type="ECO:0000313" key="6">
    <source>
        <dbReference type="Proteomes" id="UP000235965"/>
    </source>
</evidence>
<proteinExistence type="inferred from homology"/>
<dbReference type="GO" id="GO:0005737">
    <property type="term" value="C:cytoplasm"/>
    <property type="evidence" value="ECO:0007669"/>
    <property type="project" value="TreeGrafter"/>
</dbReference>
<dbReference type="AlphaFoldDB" id="A0A2J7QV65"/>
<name>A0A2J7QV65_9NEOP</name>
<gene>
    <name evidence="5" type="primary">ANXB12</name>
    <name evidence="5" type="ORF">B7P43_G04909</name>
</gene>
<keyword evidence="3 4" id="KW-0041">Annexin</keyword>
<reference evidence="5 6" key="1">
    <citation type="submission" date="2017-12" db="EMBL/GenBank/DDBJ databases">
        <title>Hemimetabolous genomes reveal molecular basis of termite eusociality.</title>
        <authorList>
            <person name="Harrison M.C."/>
            <person name="Jongepier E."/>
            <person name="Robertson H.M."/>
            <person name="Arning N."/>
            <person name="Bitard-Feildel T."/>
            <person name="Chao H."/>
            <person name="Childers C.P."/>
            <person name="Dinh H."/>
            <person name="Doddapaneni H."/>
            <person name="Dugan S."/>
            <person name="Gowin J."/>
            <person name="Greiner C."/>
            <person name="Han Y."/>
            <person name="Hu H."/>
            <person name="Hughes D.S.T."/>
            <person name="Huylmans A.-K."/>
            <person name="Kemena C."/>
            <person name="Kremer L.P.M."/>
            <person name="Lee S.L."/>
            <person name="Lopez-Ezquerra A."/>
            <person name="Mallet L."/>
            <person name="Monroy-Kuhn J.M."/>
            <person name="Moser A."/>
            <person name="Murali S.C."/>
            <person name="Muzny D.M."/>
            <person name="Otani S."/>
            <person name="Piulachs M.-D."/>
            <person name="Poelchau M."/>
            <person name="Qu J."/>
            <person name="Schaub F."/>
            <person name="Wada-Katsumata A."/>
            <person name="Worley K.C."/>
            <person name="Xie Q."/>
            <person name="Ylla G."/>
            <person name="Poulsen M."/>
            <person name="Gibbs R.A."/>
            <person name="Schal C."/>
            <person name="Richards S."/>
            <person name="Belles X."/>
            <person name="Korb J."/>
            <person name="Bornberg-Bauer E."/>
        </authorList>
    </citation>
    <scope>NUCLEOTIDE SEQUENCE [LARGE SCALE GENOMIC DNA]</scope>
    <source>
        <tissue evidence="5">Whole body</tissue>
    </source>
</reference>
<dbReference type="OrthoDB" id="8182654at2759"/>
<dbReference type="GO" id="GO:0005509">
    <property type="term" value="F:calcium ion binding"/>
    <property type="evidence" value="ECO:0007669"/>
    <property type="project" value="InterPro"/>
</dbReference>
<dbReference type="InterPro" id="IPR037104">
    <property type="entry name" value="Annexin_sf"/>
</dbReference>
<keyword evidence="2 4" id="KW-0677">Repeat</keyword>
<evidence type="ECO:0000256" key="3">
    <source>
        <dbReference type="ARBA" id="ARBA00023216"/>
    </source>
</evidence>
<comment type="similarity">
    <text evidence="1 4">Belongs to the annexin family.</text>
</comment>
<dbReference type="PANTHER" id="PTHR10502:SF175">
    <property type="entry name" value="ANNEXIN A13"/>
    <property type="match status" value="1"/>
</dbReference>
<dbReference type="PRINTS" id="PR00196">
    <property type="entry name" value="ANNEXIN"/>
</dbReference>
<dbReference type="PROSITE" id="PS00223">
    <property type="entry name" value="ANNEXIN_1"/>
    <property type="match status" value="1"/>
</dbReference>
<dbReference type="GO" id="GO:0001786">
    <property type="term" value="F:phosphatidylserine binding"/>
    <property type="evidence" value="ECO:0007669"/>
    <property type="project" value="TreeGrafter"/>
</dbReference>
<dbReference type="InterPro" id="IPR018502">
    <property type="entry name" value="Annexin_repeat"/>
</dbReference>
<keyword evidence="4" id="KW-0106">Calcium</keyword>
<dbReference type="InterPro" id="IPR001464">
    <property type="entry name" value="Annexin"/>
</dbReference>
<dbReference type="STRING" id="105785.A0A2J7QV65"/>
<keyword evidence="4" id="KW-0111">Calcium/phospholipid-binding</keyword>
<comment type="caution">
    <text evidence="5">The sequence shown here is derived from an EMBL/GenBank/DDBJ whole genome shotgun (WGS) entry which is preliminary data.</text>
</comment>
<dbReference type="Proteomes" id="UP000235965">
    <property type="component" value="Unassembled WGS sequence"/>
</dbReference>
<comment type="domain">
    <text evidence="4">A pair of annexin repeats may form one binding site for calcium and phospholipid.</text>
</comment>
<dbReference type="GO" id="GO:0005544">
    <property type="term" value="F:calcium-dependent phospholipid binding"/>
    <property type="evidence" value="ECO:0007669"/>
    <property type="project" value="UniProtKB-KW"/>
</dbReference>
<dbReference type="InterPro" id="IPR018252">
    <property type="entry name" value="Annexin_repeat_CS"/>
</dbReference>
<dbReference type="EMBL" id="NEVH01010479">
    <property type="protein sequence ID" value="PNF32467.1"/>
    <property type="molecule type" value="Genomic_DNA"/>
</dbReference>
<dbReference type="InParanoid" id="A0A2J7QV65"/>
<dbReference type="GO" id="GO:0005886">
    <property type="term" value="C:plasma membrane"/>
    <property type="evidence" value="ECO:0007669"/>
    <property type="project" value="TreeGrafter"/>
</dbReference>
<sequence length="349" mass="40146">MTNLGRLLQVPIDFRKKSSQSNKSVASVNSNFHSATKGTVRPNPNLNAELAARQLNAAFQGVKSDAVAIINILTSHSNHQRQKIKRHYKILYVKELEIDIANELGGHFRDVALSLLQTPQDFVADNIHKTLKTIRPQESVMVELLCGRSNSRIRLIKESYYKKYGRSLDMAVKREMNSDLRRLMRILLTTEREETEVNVYQAHKEAQMLAHAGVGMRYGTDDAVIAELLLRRSYSHLREMFAEFQALKQHPIEDSIRLDFRGGLRDGLLALVKAVNDPVEFFTDQIRAAFRDPEPNDYQLIRLLVARSEMDLANIKDCYVEKYDSKLWSIITEETRGDYRRILLRLLGY</sequence>
<accession>A0A2J7QV65</accession>
<dbReference type="GO" id="GO:0005634">
    <property type="term" value="C:nucleus"/>
    <property type="evidence" value="ECO:0007669"/>
    <property type="project" value="TreeGrafter"/>
</dbReference>
<keyword evidence="6" id="KW-1185">Reference proteome</keyword>
<dbReference type="Pfam" id="PF00191">
    <property type="entry name" value="Annexin"/>
    <property type="match status" value="4"/>
</dbReference>
<dbReference type="FunFam" id="1.10.220.10:FF:000005">
    <property type="entry name" value="Annexin"/>
    <property type="match status" value="1"/>
</dbReference>
<organism evidence="5 6">
    <name type="scientific">Cryptotermes secundus</name>
    <dbReference type="NCBI Taxonomy" id="105785"/>
    <lineage>
        <taxon>Eukaryota</taxon>
        <taxon>Metazoa</taxon>
        <taxon>Ecdysozoa</taxon>
        <taxon>Arthropoda</taxon>
        <taxon>Hexapoda</taxon>
        <taxon>Insecta</taxon>
        <taxon>Pterygota</taxon>
        <taxon>Neoptera</taxon>
        <taxon>Polyneoptera</taxon>
        <taxon>Dictyoptera</taxon>
        <taxon>Blattodea</taxon>
        <taxon>Blattoidea</taxon>
        <taxon>Termitoidae</taxon>
        <taxon>Kalotermitidae</taxon>
        <taxon>Cryptotermitinae</taxon>
        <taxon>Cryptotermes</taxon>
    </lineage>
</organism>
<dbReference type="PANTHER" id="PTHR10502">
    <property type="entry name" value="ANNEXIN"/>
    <property type="match status" value="1"/>
</dbReference>
<dbReference type="SUPFAM" id="SSF47874">
    <property type="entry name" value="Annexin"/>
    <property type="match status" value="1"/>
</dbReference>
<dbReference type="GO" id="GO:0012506">
    <property type="term" value="C:vesicle membrane"/>
    <property type="evidence" value="ECO:0007669"/>
    <property type="project" value="TreeGrafter"/>
</dbReference>
<evidence type="ECO:0000256" key="2">
    <source>
        <dbReference type="ARBA" id="ARBA00022737"/>
    </source>
</evidence>
<dbReference type="SMART" id="SM00335">
    <property type="entry name" value="ANX"/>
    <property type="match status" value="4"/>
</dbReference>
<evidence type="ECO:0000256" key="1">
    <source>
        <dbReference type="ARBA" id="ARBA00007831"/>
    </source>
</evidence>
<dbReference type="PROSITE" id="PS51897">
    <property type="entry name" value="ANNEXIN_2"/>
    <property type="match status" value="4"/>
</dbReference>
<evidence type="ECO:0000313" key="5">
    <source>
        <dbReference type="EMBL" id="PNF32467.1"/>
    </source>
</evidence>